<organism evidence="1">
    <name type="scientific">Talaromyces marneffei PM1</name>
    <dbReference type="NCBI Taxonomy" id="1077442"/>
    <lineage>
        <taxon>Eukaryota</taxon>
        <taxon>Fungi</taxon>
        <taxon>Dikarya</taxon>
        <taxon>Ascomycota</taxon>
        <taxon>Pezizomycotina</taxon>
        <taxon>Eurotiomycetes</taxon>
        <taxon>Eurotiomycetidae</taxon>
        <taxon>Eurotiales</taxon>
        <taxon>Trichocomaceae</taxon>
        <taxon>Talaromyces</taxon>
        <taxon>Talaromyces sect. Talaromyces</taxon>
    </lineage>
</organism>
<reference key="1">
    <citation type="journal article" date="2014" name="PLoS Genet.">
        <title>Signature Gene Expression Reveals Novel Clues to the Molecular Mechanisms of Dimorphic Transition in Penicillium marneffei.</title>
        <authorList>
            <person name="Yang E."/>
            <person name="Wang G."/>
            <person name="Cai J."/>
            <person name="Woo P.C."/>
            <person name="Lau S.K."/>
            <person name="Yuen K.-Y."/>
            <person name="Chow W.-N."/>
            <person name="Lin X."/>
        </authorList>
    </citation>
    <scope>NUCLEOTIDE SEQUENCE [LARGE SCALE GENOMIC DNA]</scope>
    <source>
        <strain>PM1</strain>
    </source>
</reference>
<dbReference type="HOGENOM" id="CLU_2544147_0_0_1"/>
<name>A0A093UUJ9_TALMA</name>
<sequence>MESAGFQNAHAGVVEVNWHVPEPKKFVKTTFMKSSNPGLTIILRGHNEEQFIPFYVVTSGISAQVRAHLIDAIFIVSLGFYVW</sequence>
<dbReference type="AlphaFoldDB" id="A0A093UUJ9"/>
<gene>
    <name evidence="1" type="ORF">GQ26_0610140</name>
</gene>
<evidence type="ECO:0000313" key="1">
    <source>
        <dbReference type="EMBL" id="KFX41389.1"/>
    </source>
</evidence>
<protein>
    <submittedName>
        <fullName evidence="1">Uncharacterized protein</fullName>
    </submittedName>
</protein>
<accession>A0A093UUJ9</accession>
<comment type="caution">
    <text evidence="1">The sequence shown here is derived from an EMBL/GenBank/DDBJ whole genome shotgun (WGS) entry which is preliminary data.</text>
</comment>
<reference evidence="1" key="2">
    <citation type="journal article" date="2014" name="PLoS Genet.">
        <title>Signature gene expression reveals novel clues to the molecular mechanisms of dimorphic transition in Penicillium marneffei.</title>
        <authorList>
            <person name="Yang E."/>
            <person name="Wang G."/>
            <person name="Cai J."/>
            <person name="Woo P.C."/>
            <person name="Lau S.K."/>
            <person name="Yuen K.-Y."/>
            <person name="Chow W.-N."/>
            <person name="Lin X."/>
        </authorList>
    </citation>
    <scope>NUCLEOTIDE SEQUENCE</scope>
    <source>
        <strain evidence="1">PM1</strain>
    </source>
</reference>
<dbReference type="EMBL" id="JPOX01000061">
    <property type="protein sequence ID" value="KFX41389.1"/>
    <property type="molecule type" value="Genomic_DNA"/>
</dbReference>
<proteinExistence type="predicted"/>